<dbReference type="Proteomes" id="UP000683246">
    <property type="component" value="Chromosome"/>
</dbReference>
<reference evidence="2" key="1">
    <citation type="submission" date="2020-07" db="EMBL/GenBank/DDBJ databases">
        <title>Vallitalea pronyensis genome.</title>
        <authorList>
            <person name="Postec A."/>
        </authorList>
    </citation>
    <scope>NUCLEOTIDE SEQUENCE</scope>
    <source>
        <strain evidence="2">FatNI3</strain>
    </source>
</reference>
<evidence type="ECO:0000256" key="1">
    <source>
        <dbReference type="SAM" id="Phobius"/>
    </source>
</evidence>
<sequence length="65" mass="7556">MASSFIETRFSPIHPHGYRDAFLSFTIPYIIGAGIHYIWVIREARRQNTLLQEIRKKGNIESHNG</sequence>
<dbReference type="EMBL" id="CP058649">
    <property type="protein sequence ID" value="QUI25585.1"/>
    <property type="molecule type" value="Genomic_DNA"/>
</dbReference>
<name>A0A8J8SJ43_9FIRM</name>
<feature type="transmembrane region" description="Helical" evidence="1">
    <location>
        <begin position="21"/>
        <end position="40"/>
    </location>
</feature>
<proteinExistence type="predicted"/>
<keyword evidence="1" id="KW-1133">Transmembrane helix</keyword>
<gene>
    <name evidence="2" type="ORF">HZI73_03070</name>
</gene>
<dbReference type="KEGG" id="vpy:HZI73_03070"/>
<accession>A0A8J8SJ43</accession>
<protein>
    <submittedName>
        <fullName evidence="2">Uncharacterized protein</fullName>
    </submittedName>
</protein>
<organism evidence="2 3">
    <name type="scientific">Vallitalea pronyensis</name>
    <dbReference type="NCBI Taxonomy" id="1348613"/>
    <lineage>
        <taxon>Bacteria</taxon>
        <taxon>Bacillati</taxon>
        <taxon>Bacillota</taxon>
        <taxon>Clostridia</taxon>
        <taxon>Lachnospirales</taxon>
        <taxon>Vallitaleaceae</taxon>
        <taxon>Vallitalea</taxon>
    </lineage>
</organism>
<evidence type="ECO:0000313" key="2">
    <source>
        <dbReference type="EMBL" id="QUI25585.1"/>
    </source>
</evidence>
<keyword evidence="1" id="KW-0812">Transmembrane</keyword>
<evidence type="ECO:0000313" key="3">
    <source>
        <dbReference type="Proteomes" id="UP000683246"/>
    </source>
</evidence>
<keyword evidence="1" id="KW-0472">Membrane</keyword>
<dbReference type="AlphaFoldDB" id="A0A8J8SJ43"/>
<keyword evidence="3" id="KW-1185">Reference proteome</keyword>